<dbReference type="InterPro" id="IPR000847">
    <property type="entry name" value="LysR_HTH_N"/>
</dbReference>
<dbReference type="FunFam" id="1.10.10.10:FF:000001">
    <property type="entry name" value="LysR family transcriptional regulator"/>
    <property type="match status" value="1"/>
</dbReference>
<sequence>MRENLSDLITFLNVVKEGSFTRAAALAGTSQSAVSQTVSNLEQRLQLKLLNRTTRSLTLTEAGEKLVTLVAPAIEDINIGLEQLGELRDTPSGTVRISADEYAIQQVLWPKLAPVIKQFPEINLELITDYGLVDIAKGGFDAGVRRGGLIAKDMIAMQISNEHKMSVVVSPDCSPQDTLPKVPSDLVSLPCINLKLPTHGDNFPWIFSVDEQEYRIRVKGQVVVNGINQVVQAALDGYGYAYVPEVLVAKLIDSGQLISVLPSYCITHSGYYLYYTSRLQSSAAFKVILDALKHSKP</sequence>
<keyword evidence="3" id="KW-0238">DNA-binding</keyword>
<dbReference type="InterPro" id="IPR036390">
    <property type="entry name" value="WH_DNA-bd_sf"/>
</dbReference>
<dbReference type="OrthoDB" id="9786526at2"/>
<dbReference type="PROSITE" id="PS50931">
    <property type="entry name" value="HTH_LYSR"/>
    <property type="match status" value="1"/>
</dbReference>
<dbReference type="EMBL" id="LBGP01000021">
    <property type="protein sequence ID" value="KQA98507.1"/>
    <property type="molecule type" value="Genomic_DNA"/>
</dbReference>
<dbReference type="GO" id="GO:0003700">
    <property type="term" value="F:DNA-binding transcription factor activity"/>
    <property type="evidence" value="ECO:0007669"/>
    <property type="project" value="InterPro"/>
</dbReference>
<dbReference type="SUPFAM" id="SSF53850">
    <property type="entry name" value="Periplasmic binding protein-like II"/>
    <property type="match status" value="1"/>
</dbReference>
<dbReference type="Gene3D" id="1.10.10.10">
    <property type="entry name" value="Winged helix-like DNA-binding domain superfamily/Winged helix DNA-binding domain"/>
    <property type="match status" value="1"/>
</dbReference>
<dbReference type="Gene3D" id="3.40.190.290">
    <property type="match status" value="1"/>
</dbReference>
<dbReference type="InterPro" id="IPR005119">
    <property type="entry name" value="LysR_subst-bd"/>
</dbReference>
<evidence type="ECO:0000256" key="2">
    <source>
        <dbReference type="ARBA" id="ARBA00023015"/>
    </source>
</evidence>
<dbReference type="Pfam" id="PF03466">
    <property type="entry name" value="LysR_substrate"/>
    <property type="match status" value="1"/>
</dbReference>
<dbReference type="EMBL" id="LCUF01000008">
    <property type="protein sequence ID" value="KQA23719.1"/>
    <property type="molecule type" value="Genomic_DNA"/>
</dbReference>
<dbReference type="Proteomes" id="UP000050491">
    <property type="component" value="Unassembled WGS sequence"/>
</dbReference>
<dbReference type="InterPro" id="IPR036388">
    <property type="entry name" value="WH-like_DNA-bd_sf"/>
</dbReference>
<evidence type="ECO:0000259" key="5">
    <source>
        <dbReference type="PROSITE" id="PS50931"/>
    </source>
</evidence>
<gene>
    <name evidence="6" type="ORF">AAY55_08300</name>
    <name evidence="7" type="ORF">XV92_16145</name>
</gene>
<keyword evidence="2" id="KW-0805">Transcription regulation</keyword>
<dbReference type="GO" id="GO:0043565">
    <property type="term" value="F:sequence-specific DNA binding"/>
    <property type="evidence" value="ECO:0007669"/>
    <property type="project" value="TreeGrafter"/>
</dbReference>
<organism evidence="6 9">
    <name type="scientific">Vibrio metoecus</name>
    <dbReference type="NCBI Taxonomy" id="1481663"/>
    <lineage>
        <taxon>Bacteria</taxon>
        <taxon>Pseudomonadati</taxon>
        <taxon>Pseudomonadota</taxon>
        <taxon>Gammaproteobacteria</taxon>
        <taxon>Vibrionales</taxon>
        <taxon>Vibrionaceae</taxon>
        <taxon>Vibrio</taxon>
    </lineage>
</organism>
<evidence type="ECO:0000256" key="3">
    <source>
        <dbReference type="ARBA" id="ARBA00023125"/>
    </source>
</evidence>
<dbReference type="Proteomes" id="UP000053724">
    <property type="component" value="Unassembled WGS sequence"/>
</dbReference>
<dbReference type="PANTHER" id="PTHR30537:SF1">
    <property type="entry name" value="HTH-TYPE TRANSCRIPTIONAL REGULATOR PGRR"/>
    <property type="match status" value="1"/>
</dbReference>
<evidence type="ECO:0000313" key="8">
    <source>
        <dbReference type="Proteomes" id="UP000050491"/>
    </source>
</evidence>
<evidence type="ECO:0000313" key="7">
    <source>
        <dbReference type="EMBL" id="KQA98507.1"/>
    </source>
</evidence>
<name>A0A0Q0NC26_VIBMT</name>
<comment type="caution">
    <text evidence="6">The sequence shown here is derived from an EMBL/GenBank/DDBJ whole genome shotgun (WGS) entry which is preliminary data.</text>
</comment>
<evidence type="ECO:0000256" key="4">
    <source>
        <dbReference type="ARBA" id="ARBA00023163"/>
    </source>
</evidence>
<dbReference type="InterPro" id="IPR058163">
    <property type="entry name" value="LysR-type_TF_proteobact-type"/>
</dbReference>
<protein>
    <submittedName>
        <fullName evidence="6">LysR family transcriptional regulator</fullName>
    </submittedName>
</protein>
<dbReference type="PRINTS" id="PR00039">
    <property type="entry name" value="HTHLYSR"/>
</dbReference>
<accession>A0A0Q0NC26</accession>
<proteinExistence type="inferred from homology"/>
<dbReference type="SUPFAM" id="SSF46785">
    <property type="entry name" value="Winged helix' DNA-binding domain"/>
    <property type="match status" value="1"/>
</dbReference>
<dbReference type="Pfam" id="PF00126">
    <property type="entry name" value="HTH_1"/>
    <property type="match status" value="1"/>
</dbReference>
<comment type="similarity">
    <text evidence="1">Belongs to the LysR transcriptional regulatory family.</text>
</comment>
<dbReference type="PANTHER" id="PTHR30537">
    <property type="entry name" value="HTH-TYPE TRANSCRIPTIONAL REGULATOR"/>
    <property type="match status" value="1"/>
</dbReference>
<evidence type="ECO:0000313" key="6">
    <source>
        <dbReference type="EMBL" id="KQA23719.1"/>
    </source>
</evidence>
<reference evidence="8 9" key="1">
    <citation type="journal article" date="2015" name="Genome Biol. Evol.">
        <title>The Dynamics of Genetic Interactions between Vibrio metoecus and Vibrio cholerae, Two Close Relatives Co-Occurring in the Environment.</title>
        <authorList>
            <person name="Orata F.D."/>
            <person name="Kirchberger P.C."/>
            <person name="Meheust R."/>
            <person name="Barlow E.J."/>
            <person name="Tarr C.L."/>
            <person name="Boucher Y."/>
        </authorList>
    </citation>
    <scope>NUCLEOTIDE SEQUENCE [LARGE SCALE GENOMIC DNA]</scope>
    <source>
        <strain evidence="6 9">08-2459</strain>
        <strain evidence="7 8">YB5B04</strain>
    </source>
</reference>
<evidence type="ECO:0000256" key="1">
    <source>
        <dbReference type="ARBA" id="ARBA00009437"/>
    </source>
</evidence>
<feature type="domain" description="HTH lysR-type" evidence="5">
    <location>
        <begin position="1"/>
        <end position="60"/>
    </location>
</feature>
<dbReference type="PATRIC" id="fig|1481663.12.peg.2141"/>
<dbReference type="GO" id="GO:0006351">
    <property type="term" value="P:DNA-templated transcription"/>
    <property type="evidence" value="ECO:0007669"/>
    <property type="project" value="TreeGrafter"/>
</dbReference>
<dbReference type="AlphaFoldDB" id="A0A0Q0NC26"/>
<evidence type="ECO:0000313" key="9">
    <source>
        <dbReference type="Proteomes" id="UP000053724"/>
    </source>
</evidence>
<keyword evidence="4" id="KW-0804">Transcription</keyword>